<dbReference type="RefSeq" id="WP_108596143.1">
    <property type="nucleotide sequence ID" value="NZ_CP028913.1"/>
</dbReference>
<proteinExistence type="predicted"/>
<dbReference type="PROSITE" id="PS51257">
    <property type="entry name" value="PROKAR_LIPOPROTEIN"/>
    <property type="match status" value="1"/>
</dbReference>
<feature type="chain" id="PRO_5039178632" description="Lipoprotein" evidence="1">
    <location>
        <begin position="35"/>
        <end position="196"/>
    </location>
</feature>
<dbReference type="Proteomes" id="UP000244729">
    <property type="component" value="Chromosome"/>
</dbReference>
<accession>A0A2S0WYE7</accession>
<evidence type="ECO:0000313" key="3">
    <source>
        <dbReference type="Proteomes" id="UP000244729"/>
    </source>
</evidence>
<reference evidence="2 3" key="1">
    <citation type="submission" date="2018-04" db="EMBL/GenBank/DDBJ databases">
        <authorList>
            <person name="Li J."/>
        </authorList>
    </citation>
    <scope>NUCLEOTIDE SEQUENCE [LARGE SCALE GENOMIC DNA]</scope>
    <source>
        <strain evidence="3">30A</strain>
    </source>
</reference>
<gene>
    <name evidence="2" type="ORF">DCE93_12375</name>
</gene>
<name>A0A2S0WYE7_9MICO</name>
<feature type="signal peptide" evidence="1">
    <location>
        <begin position="1"/>
        <end position="34"/>
    </location>
</feature>
<dbReference type="AlphaFoldDB" id="A0A2S0WYE7"/>
<keyword evidence="1" id="KW-0732">Signal</keyword>
<sequence length="196" mass="20346">MSLSRSATRHGRSTVAALAAAGALALLLSGCTSGDPAPSQTSSPDAAEPIFASDEEALAAAVEAYEDFALVSDGLSANPTADSSAIESVTTPRYAPDFIASLAEFHAAGLRTTGTIERRDFELAQSAETPGPVADVQMYVCVDYSQSGIVNSSGQFVTPEGRQPLTRSLVRLVGESEGSKRLLVDSTELWDNSDGC</sequence>
<keyword evidence="3" id="KW-1185">Reference proteome</keyword>
<dbReference type="KEGG" id="agm:DCE93_12375"/>
<protein>
    <recommendedName>
        <fullName evidence="4">Lipoprotein</fullName>
    </recommendedName>
</protein>
<evidence type="ECO:0000256" key="1">
    <source>
        <dbReference type="SAM" id="SignalP"/>
    </source>
</evidence>
<evidence type="ECO:0000313" key="2">
    <source>
        <dbReference type="EMBL" id="AWB96346.1"/>
    </source>
</evidence>
<organism evidence="2 3">
    <name type="scientific">Agromyces badenianii</name>
    <dbReference type="NCBI Taxonomy" id="2080742"/>
    <lineage>
        <taxon>Bacteria</taxon>
        <taxon>Bacillati</taxon>
        <taxon>Actinomycetota</taxon>
        <taxon>Actinomycetes</taxon>
        <taxon>Micrococcales</taxon>
        <taxon>Microbacteriaceae</taxon>
        <taxon>Agromyces</taxon>
    </lineage>
</organism>
<evidence type="ECO:0008006" key="4">
    <source>
        <dbReference type="Google" id="ProtNLM"/>
    </source>
</evidence>
<dbReference type="EMBL" id="CP028913">
    <property type="protein sequence ID" value="AWB96346.1"/>
    <property type="molecule type" value="Genomic_DNA"/>
</dbReference>